<dbReference type="EMBL" id="CAJOBJ010341150">
    <property type="protein sequence ID" value="CAF5195226.1"/>
    <property type="molecule type" value="Genomic_DNA"/>
</dbReference>
<dbReference type="Pfam" id="PF00651">
    <property type="entry name" value="BTB"/>
    <property type="match status" value="1"/>
</dbReference>
<feature type="domain" description="BTB" evidence="1">
    <location>
        <begin position="47"/>
        <end position="115"/>
    </location>
</feature>
<dbReference type="Gene3D" id="3.30.710.10">
    <property type="entry name" value="Potassium Channel Kv1.1, Chain A"/>
    <property type="match status" value="1"/>
</dbReference>
<evidence type="ECO:0000313" key="3">
    <source>
        <dbReference type="Proteomes" id="UP000681720"/>
    </source>
</evidence>
<dbReference type="PROSITE" id="PS50097">
    <property type="entry name" value="BTB"/>
    <property type="match status" value="1"/>
</dbReference>
<feature type="non-terminal residue" evidence="2">
    <location>
        <position position="118"/>
    </location>
</feature>
<proteinExistence type="predicted"/>
<dbReference type="PANTHER" id="PTHR45632:SF13">
    <property type="entry name" value="KELCH-LIKE PROTEIN 26"/>
    <property type="match status" value="1"/>
</dbReference>
<dbReference type="SUPFAM" id="SSF54695">
    <property type="entry name" value="POZ domain"/>
    <property type="match status" value="1"/>
</dbReference>
<reference evidence="2" key="1">
    <citation type="submission" date="2021-02" db="EMBL/GenBank/DDBJ databases">
        <authorList>
            <person name="Nowell W R."/>
        </authorList>
    </citation>
    <scope>NUCLEOTIDE SEQUENCE</scope>
</reference>
<protein>
    <recommendedName>
        <fullName evidence="1">BTB domain-containing protein</fullName>
    </recommendedName>
</protein>
<dbReference type="Proteomes" id="UP000681720">
    <property type="component" value="Unassembled WGS sequence"/>
</dbReference>
<organism evidence="2 3">
    <name type="scientific">Rotaria magnacalcarata</name>
    <dbReference type="NCBI Taxonomy" id="392030"/>
    <lineage>
        <taxon>Eukaryota</taxon>
        <taxon>Metazoa</taxon>
        <taxon>Spiralia</taxon>
        <taxon>Gnathifera</taxon>
        <taxon>Rotifera</taxon>
        <taxon>Eurotatoria</taxon>
        <taxon>Bdelloidea</taxon>
        <taxon>Philodinida</taxon>
        <taxon>Philodinidae</taxon>
        <taxon>Rotaria</taxon>
    </lineage>
</organism>
<sequence length="118" mass="13327">MDEEQATTDSTTNKSISESDLRTKKAYLFKTSVLERLREQRNSREFCDLVLCAENETFNVHKCVLVASSDYFEAMISRSGMQEATADTIELKDITANGLRAVLDFIYTGELSLSIENI</sequence>
<evidence type="ECO:0000259" key="1">
    <source>
        <dbReference type="PROSITE" id="PS50097"/>
    </source>
</evidence>
<gene>
    <name evidence="2" type="ORF">GIL414_LOCUS74592</name>
</gene>
<feature type="non-terminal residue" evidence="2">
    <location>
        <position position="1"/>
    </location>
</feature>
<dbReference type="InterPro" id="IPR011333">
    <property type="entry name" value="SKP1/BTB/POZ_sf"/>
</dbReference>
<dbReference type="SMART" id="SM00225">
    <property type="entry name" value="BTB"/>
    <property type="match status" value="1"/>
</dbReference>
<name>A0A8S3IA35_9BILA</name>
<dbReference type="PANTHER" id="PTHR45632">
    <property type="entry name" value="LD33804P"/>
    <property type="match status" value="1"/>
</dbReference>
<accession>A0A8S3IA35</accession>
<evidence type="ECO:0000313" key="2">
    <source>
        <dbReference type="EMBL" id="CAF5195226.1"/>
    </source>
</evidence>
<comment type="caution">
    <text evidence="2">The sequence shown here is derived from an EMBL/GenBank/DDBJ whole genome shotgun (WGS) entry which is preliminary data.</text>
</comment>
<dbReference type="AlphaFoldDB" id="A0A8S3IA35"/>
<dbReference type="InterPro" id="IPR000210">
    <property type="entry name" value="BTB/POZ_dom"/>
</dbReference>